<dbReference type="Pfam" id="PF12804">
    <property type="entry name" value="NTP_transf_3"/>
    <property type="match status" value="1"/>
</dbReference>
<keyword evidence="1" id="KW-0963">Cytoplasm</keyword>
<feature type="domain" description="MobA-like NTP transferase" evidence="8">
    <location>
        <begin position="8"/>
        <end position="161"/>
    </location>
</feature>
<evidence type="ECO:0000256" key="5">
    <source>
        <dbReference type="ARBA" id="ARBA00022842"/>
    </source>
</evidence>
<name>A0A381Z007_9ZZZZ</name>
<evidence type="ECO:0000256" key="2">
    <source>
        <dbReference type="ARBA" id="ARBA00022679"/>
    </source>
</evidence>
<evidence type="ECO:0000256" key="7">
    <source>
        <dbReference type="ARBA" id="ARBA00023150"/>
    </source>
</evidence>
<keyword evidence="3" id="KW-0479">Metal-binding</keyword>
<reference evidence="9" key="1">
    <citation type="submission" date="2018-05" db="EMBL/GenBank/DDBJ databases">
        <authorList>
            <person name="Lanie J.A."/>
            <person name="Ng W.-L."/>
            <person name="Kazmierczak K.M."/>
            <person name="Andrzejewski T.M."/>
            <person name="Davidsen T.M."/>
            <person name="Wayne K.J."/>
            <person name="Tettelin H."/>
            <person name="Glass J.I."/>
            <person name="Rusch D."/>
            <person name="Podicherti R."/>
            <person name="Tsui H.-C.T."/>
            <person name="Winkler M.E."/>
        </authorList>
    </citation>
    <scope>NUCLEOTIDE SEQUENCE</scope>
</reference>
<keyword evidence="5" id="KW-0460">Magnesium</keyword>
<keyword evidence="7" id="KW-0501">Molybdenum cofactor biosynthesis</keyword>
<keyword evidence="6" id="KW-0342">GTP-binding</keyword>
<evidence type="ECO:0000256" key="1">
    <source>
        <dbReference type="ARBA" id="ARBA00022490"/>
    </source>
</evidence>
<dbReference type="GO" id="GO:0005525">
    <property type="term" value="F:GTP binding"/>
    <property type="evidence" value="ECO:0007669"/>
    <property type="project" value="UniProtKB-KW"/>
</dbReference>
<evidence type="ECO:0000313" key="9">
    <source>
        <dbReference type="EMBL" id="SVA82173.1"/>
    </source>
</evidence>
<gene>
    <name evidence="9" type="ORF">METZ01_LOCUS135027</name>
</gene>
<keyword evidence="2" id="KW-0808">Transferase</keyword>
<dbReference type="Gene3D" id="3.90.550.10">
    <property type="entry name" value="Spore Coat Polysaccharide Biosynthesis Protein SpsA, Chain A"/>
    <property type="match status" value="1"/>
</dbReference>
<evidence type="ECO:0000256" key="3">
    <source>
        <dbReference type="ARBA" id="ARBA00022723"/>
    </source>
</evidence>
<dbReference type="GO" id="GO:0006777">
    <property type="term" value="P:Mo-molybdopterin cofactor biosynthetic process"/>
    <property type="evidence" value="ECO:0007669"/>
    <property type="project" value="UniProtKB-KW"/>
</dbReference>
<dbReference type="PANTHER" id="PTHR19136:SF81">
    <property type="entry name" value="MOLYBDENUM COFACTOR GUANYLYLTRANSFERASE"/>
    <property type="match status" value="1"/>
</dbReference>
<organism evidence="9">
    <name type="scientific">marine metagenome</name>
    <dbReference type="NCBI Taxonomy" id="408172"/>
    <lineage>
        <taxon>unclassified sequences</taxon>
        <taxon>metagenomes</taxon>
        <taxon>ecological metagenomes</taxon>
    </lineage>
</organism>
<protein>
    <recommendedName>
        <fullName evidence="8">MobA-like NTP transferase domain-containing protein</fullName>
    </recommendedName>
</protein>
<dbReference type="InterPro" id="IPR013482">
    <property type="entry name" value="Molybde_CF_guanTrfase"/>
</dbReference>
<dbReference type="InterPro" id="IPR025877">
    <property type="entry name" value="MobA-like_NTP_Trfase"/>
</dbReference>
<dbReference type="InterPro" id="IPR029044">
    <property type="entry name" value="Nucleotide-diphossugar_trans"/>
</dbReference>
<accession>A0A381Z007</accession>
<dbReference type="GO" id="GO:0016779">
    <property type="term" value="F:nucleotidyltransferase activity"/>
    <property type="evidence" value="ECO:0007669"/>
    <property type="project" value="TreeGrafter"/>
</dbReference>
<proteinExistence type="inferred from homology"/>
<keyword evidence="4" id="KW-0547">Nucleotide-binding</keyword>
<dbReference type="SUPFAM" id="SSF53448">
    <property type="entry name" value="Nucleotide-diphospho-sugar transferases"/>
    <property type="match status" value="1"/>
</dbReference>
<dbReference type="PANTHER" id="PTHR19136">
    <property type="entry name" value="MOLYBDENUM COFACTOR GUANYLYLTRANSFERASE"/>
    <property type="match status" value="1"/>
</dbReference>
<dbReference type="EMBL" id="UINC01019412">
    <property type="protein sequence ID" value="SVA82173.1"/>
    <property type="molecule type" value="Genomic_DNA"/>
</dbReference>
<sequence>MSENNILGVILAGGKSKRFGDDKTVAKLGSKTLLDHTIEKIEKKFQEILIISNNESISDKKNVFLIKDLIEGHLGPLVGVLSAMEWIKRNKKNYNWIATFPCDTPFFDENLVDKIMNCPKNSSKKLFFLKSGNRRHNIFGLWSLELKDILLEDINKGHRKVEEWANKVGSEIIEINDENDYNFLNINTKEDLEKAKKKIK</sequence>
<dbReference type="HAMAP" id="MF_00316">
    <property type="entry name" value="MobA"/>
    <property type="match status" value="1"/>
</dbReference>
<dbReference type="CDD" id="cd02503">
    <property type="entry name" value="MobA"/>
    <property type="match status" value="1"/>
</dbReference>
<dbReference type="GO" id="GO:0046872">
    <property type="term" value="F:metal ion binding"/>
    <property type="evidence" value="ECO:0007669"/>
    <property type="project" value="UniProtKB-KW"/>
</dbReference>
<dbReference type="AlphaFoldDB" id="A0A381Z007"/>
<evidence type="ECO:0000259" key="8">
    <source>
        <dbReference type="Pfam" id="PF12804"/>
    </source>
</evidence>
<evidence type="ECO:0000256" key="6">
    <source>
        <dbReference type="ARBA" id="ARBA00023134"/>
    </source>
</evidence>
<evidence type="ECO:0000256" key="4">
    <source>
        <dbReference type="ARBA" id="ARBA00022741"/>
    </source>
</evidence>